<keyword evidence="5" id="KW-1185">Reference proteome</keyword>
<gene>
    <name evidence="4" type="ORF">BOX15_Mlig022569g1</name>
</gene>
<sequence length="277" mass="31106">MGNLTSSSGPRIPNYKPGKVYLFTFPSVRCCPTISPFALKVESWLRLNGIEYEAIRSYSHWSKKGQVPFVEVDGREINESSFIIKELAAKFNKLDDLTAEQQAVSSMVEAMVDNHLVWSYSHYRMLGPEAPVFFEMWEGMGAVKRAIASRTIPRNYRSRLEGHGIGRNTVEEIHAMGCDDIRALSGLLGDKQFLMGGEAPTAVDCAVFSHLAQIWYSPLKPPHKAVMETEAKNLGPYLDRLKSIIWPDWDEFCAANVQGSEKLPTEDNKEASSDQQE</sequence>
<dbReference type="GO" id="GO:0004364">
    <property type="term" value="F:glutathione transferase activity"/>
    <property type="evidence" value="ECO:0007669"/>
    <property type="project" value="UniProtKB-EC"/>
</dbReference>
<organism evidence="4 5">
    <name type="scientific">Macrostomum lignano</name>
    <dbReference type="NCBI Taxonomy" id="282301"/>
    <lineage>
        <taxon>Eukaryota</taxon>
        <taxon>Metazoa</taxon>
        <taxon>Spiralia</taxon>
        <taxon>Lophotrochozoa</taxon>
        <taxon>Platyhelminthes</taxon>
        <taxon>Rhabditophora</taxon>
        <taxon>Macrostomorpha</taxon>
        <taxon>Macrostomida</taxon>
        <taxon>Macrostomidae</taxon>
        <taxon>Macrostomum</taxon>
    </lineage>
</organism>
<dbReference type="PANTHER" id="PTHR12289">
    <property type="entry name" value="METAXIN RELATED"/>
    <property type="match status" value="1"/>
</dbReference>
<dbReference type="SFLD" id="SFLDG01180">
    <property type="entry name" value="SUF1"/>
    <property type="match status" value="1"/>
</dbReference>
<dbReference type="Pfam" id="PF17171">
    <property type="entry name" value="GST_C_6"/>
    <property type="match status" value="1"/>
</dbReference>
<name>A0A267EC81_9PLAT</name>
<evidence type="ECO:0000313" key="5">
    <source>
        <dbReference type="Proteomes" id="UP000215902"/>
    </source>
</evidence>
<dbReference type="AlphaFoldDB" id="A0A267EC81"/>
<evidence type="ECO:0000259" key="3">
    <source>
        <dbReference type="Pfam" id="PF17172"/>
    </source>
</evidence>
<dbReference type="GO" id="GO:0005737">
    <property type="term" value="C:cytoplasm"/>
    <property type="evidence" value="ECO:0007669"/>
    <property type="project" value="TreeGrafter"/>
</dbReference>
<dbReference type="Proteomes" id="UP000215902">
    <property type="component" value="Unassembled WGS sequence"/>
</dbReference>
<dbReference type="SUPFAM" id="SSF47616">
    <property type="entry name" value="GST C-terminal domain-like"/>
    <property type="match status" value="1"/>
</dbReference>
<dbReference type="EMBL" id="NIVC01002290">
    <property type="protein sequence ID" value="PAA59183.1"/>
    <property type="molecule type" value="Genomic_DNA"/>
</dbReference>
<feature type="domain" description="Metaxin glutathione S-transferase" evidence="2">
    <location>
        <begin position="179"/>
        <end position="240"/>
    </location>
</feature>
<dbReference type="OrthoDB" id="5809458at2759"/>
<reference evidence="4 5" key="1">
    <citation type="submission" date="2017-06" db="EMBL/GenBank/DDBJ databases">
        <title>A platform for efficient transgenesis in Macrostomum lignano, a flatworm model organism for stem cell research.</title>
        <authorList>
            <person name="Berezikov E."/>
        </authorList>
    </citation>
    <scope>NUCLEOTIDE SEQUENCE [LARGE SCALE GENOMIC DNA]</scope>
    <source>
        <strain evidence="4">DV1</strain>
        <tissue evidence="4">Whole organism</tissue>
    </source>
</reference>
<evidence type="ECO:0000256" key="1">
    <source>
        <dbReference type="ARBA" id="ARBA00006475"/>
    </source>
</evidence>
<protein>
    <submittedName>
        <fullName evidence="4">Uncharacterized protein</fullName>
    </submittedName>
</protein>
<comment type="similarity">
    <text evidence="1">Belongs to the FAX family.</text>
</comment>
<dbReference type="CDD" id="cd03193">
    <property type="entry name" value="GST_C_Metaxin"/>
    <property type="match status" value="1"/>
</dbReference>
<dbReference type="PANTHER" id="PTHR12289:SF41">
    <property type="entry name" value="FAILED AXON CONNECTIONS-RELATED"/>
    <property type="match status" value="1"/>
</dbReference>
<dbReference type="SUPFAM" id="SSF52833">
    <property type="entry name" value="Thioredoxin-like"/>
    <property type="match status" value="1"/>
</dbReference>
<dbReference type="InterPro" id="IPR012336">
    <property type="entry name" value="Thioredoxin-like_fold"/>
</dbReference>
<dbReference type="SFLD" id="SFLDS00019">
    <property type="entry name" value="Glutathione_Transferase_(cytos"/>
    <property type="match status" value="1"/>
</dbReference>
<feature type="domain" description="Thioredoxin-like fold" evidence="3">
    <location>
        <begin position="36"/>
        <end position="129"/>
    </location>
</feature>
<dbReference type="InterPro" id="IPR036282">
    <property type="entry name" value="Glutathione-S-Trfase_C_sf"/>
</dbReference>
<dbReference type="Gene3D" id="3.40.30.10">
    <property type="entry name" value="Glutaredoxin"/>
    <property type="match status" value="1"/>
</dbReference>
<dbReference type="Gene3D" id="1.20.1050.10">
    <property type="match status" value="1"/>
</dbReference>
<proteinExistence type="inferred from homology"/>
<dbReference type="InterPro" id="IPR026928">
    <property type="entry name" value="FAX/IsoI-like"/>
</dbReference>
<comment type="caution">
    <text evidence="4">The sequence shown here is derived from an EMBL/GenBank/DDBJ whole genome shotgun (WGS) entry which is preliminary data.</text>
</comment>
<accession>A0A267EC81</accession>
<dbReference type="InterPro" id="IPR050931">
    <property type="entry name" value="Mito_Protein_Transport_Metaxin"/>
</dbReference>
<evidence type="ECO:0000259" key="2">
    <source>
        <dbReference type="Pfam" id="PF17171"/>
    </source>
</evidence>
<dbReference type="Pfam" id="PF17172">
    <property type="entry name" value="GST_N_4"/>
    <property type="match status" value="1"/>
</dbReference>
<dbReference type="InterPro" id="IPR040079">
    <property type="entry name" value="Glutathione_S-Trfase"/>
</dbReference>
<dbReference type="InterPro" id="IPR036249">
    <property type="entry name" value="Thioredoxin-like_sf"/>
</dbReference>
<evidence type="ECO:0000313" key="4">
    <source>
        <dbReference type="EMBL" id="PAA59183.1"/>
    </source>
</evidence>
<dbReference type="InterPro" id="IPR033468">
    <property type="entry name" value="Metaxin_GST"/>
</dbReference>
<dbReference type="SFLD" id="SFLDG01200">
    <property type="entry name" value="SUF1.1"/>
    <property type="match status" value="1"/>
</dbReference>